<dbReference type="GO" id="GO:0043139">
    <property type="term" value="F:5'-3' DNA helicase activity"/>
    <property type="evidence" value="ECO:0007669"/>
    <property type="project" value="UniProtKB-EC"/>
</dbReference>
<evidence type="ECO:0000256" key="9">
    <source>
        <dbReference type="ARBA" id="ARBA00023235"/>
    </source>
</evidence>
<evidence type="ECO:0000256" key="2">
    <source>
        <dbReference type="ARBA" id="ARBA00022515"/>
    </source>
</evidence>
<dbReference type="InterPro" id="IPR003593">
    <property type="entry name" value="AAA+_ATPase"/>
</dbReference>
<dbReference type="CDD" id="cd00984">
    <property type="entry name" value="DnaB_C"/>
    <property type="match status" value="1"/>
</dbReference>
<organism evidence="14 15">
    <name type="scientific">Candidatus Sungbacteria bacterium RIFCSPHIGHO2_01_FULL_47_32</name>
    <dbReference type="NCBI Taxonomy" id="1802264"/>
    <lineage>
        <taxon>Bacteria</taxon>
        <taxon>Candidatus Sungiibacteriota</taxon>
    </lineage>
</organism>
<name>A0A1G2K5Y2_9BACT</name>
<keyword evidence="5 12" id="KW-0378">Hydrolase</keyword>
<dbReference type="FunFam" id="3.40.50.300:FF:001761">
    <property type="entry name" value="Replicative DNA helicase"/>
    <property type="match status" value="1"/>
</dbReference>
<dbReference type="SUPFAM" id="SSF48024">
    <property type="entry name" value="N-terminal domain of DnaB helicase"/>
    <property type="match status" value="1"/>
</dbReference>
<dbReference type="Pfam" id="PF00772">
    <property type="entry name" value="DnaB"/>
    <property type="match status" value="1"/>
</dbReference>
<feature type="domain" description="SF4 helicase" evidence="13">
    <location>
        <begin position="183"/>
        <end position="454"/>
    </location>
</feature>
<comment type="caution">
    <text evidence="14">The sequence shown here is derived from an EMBL/GenBank/DDBJ whole genome shotgun (WGS) entry which is preliminary data.</text>
</comment>
<keyword evidence="8 12" id="KW-0238">DNA-binding</keyword>
<dbReference type="EMBL" id="MHQC01000025">
    <property type="protein sequence ID" value="OGZ94842.1"/>
    <property type="molecule type" value="Genomic_DNA"/>
</dbReference>
<keyword evidence="7 12" id="KW-0067">ATP-binding</keyword>
<comment type="catalytic activity">
    <reaction evidence="10 12">
        <text>ATP + H2O = ADP + phosphate + H(+)</text>
        <dbReference type="Rhea" id="RHEA:13065"/>
        <dbReference type="ChEBI" id="CHEBI:15377"/>
        <dbReference type="ChEBI" id="CHEBI:15378"/>
        <dbReference type="ChEBI" id="CHEBI:30616"/>
        <dbReference type="ChEBI" id="CHEBI:43474"/>
        <dbReference type="ChEBI" id="CHEBI:456216"/>
        <dbReference type="EC" id="5.6.2.3"/>
    </reaction>
</comment>
<proteinExistence type="inferred from homology"/>
<dbReference type="GO" id="GO:0005829">
    <property type="term" value="C:cytosol"/>
    <property type="evidence" value="ECO:0007669"/>
    <property type="project" value="TreeGrafter"/>
</dbReference>
<dbReference type="EC" id="5.6.2.3" evidence="11 12"/>
<evidence type="ECO:0000256" key="3">
    <source>
        <dbReference type="ARBA" id="ARBA00022705"/>
    </source>
</evidence>
<evidence type="ECO:0000259" key="13">
    <source>
        <dbReference type="PROSITE" id="PS51199"/>
    </source>
</evidence>
<evidence type="ECO:0000256" key="6">
    <source>
        <dbReference type="ARBA" id="ARBA00022806"/>
    </source>
</evidence>
<evidence type="ECO:0000256" key="12">
    <source>
        <dbReference type="RuleBase" id="RU362085"/>
    </source>
</evidence>
<dbReference type="GO" id="GO:1990077">
    <property type="term" value="C:primosome complex"/>
    <property type="evidence" value="ECO:0007669"/>
    <property type="project" value="UniProtKB-UniRule"/>
</dbReference>
<dbReference type="InterPro" id="IPR007692">
    <property type="entry name" value="DNA_helicase_DnaB"/>
</dbReference>
<protein>
    <recommendedName>
        <fullName evidence="11 12">Replicative DNA helicase</fullName>
        <ecNumber evidence="11 12">5.6.2.3</ecNumber>
    </recommendedName>
</protein>
<dbReference type="GO" id="GO:0006269">
    <property type="term" value="P:DNA replication, synthesis of primer"/>
    <property type="evidence" value="ECO:0007669"/>
    <property type="project" value="UniProtKB-UniRule"/>
</dbReference>
<dbReference type="InterPro" id="IPR007693">
    <property type="entry name" value="DNA_helicase_DnaB-like_N"/>
</dbReference>
<dbReference type="InterPro" id="IPR027417">
    <property type="entry name" value="P-loop_NTPase"/>
</dbReference>
<dbReference type="Proteomes" id="UP000177152">
    <property type="component" value="Unassembled WGS sequence"/>
</dbReference>
<dbReference type="SUPFAM" id="SSF52540">
    <property type="entry name" value="P-loop containing nucleoside triphosphate hydrolases"/>
    <property type="match status" value="1"/>
</dbReference>
<evidence type="ECO:0000256" key="8">
    <source>
        <dbReference type="ARBA" id="ARBA00023125"/>
    </source>
</evidence>
<reference evidence="14 15" key="1">
    <citation type="journal article" date="2016" name="Nat. Commun.">
        <title>Thousands of microbial genomes shed light on interconnected biogeochemical processes in an aquifer system.</title>
        <authorList>
            <person name="Anantharaman K."/>
            <person name="Brown C.T."/>
            <person name="Hug L.A."/>
            <person name="Sharon I."/>
            <person name="Castelle C.J."/>
            <person name="Probst A.J."/>
            <person name="Thomas B.C."/>
            <person name="Singh A."/>
            <person name="Wilkins M.J."/>
            <person name="Karaoz U."/>
            <person name="Brodie E.L."/>
            <person name="Williams K.H."/>
            <person name="Hubbard S.S."/>
            <person name="Banfield J.F."/>
        </authorList>
    </citation>
    <scope>NUCLEOTIDE SEQUENCE [LARGE SCALE GENOMIC DNA]</scope>
</reference>
<sequence>MALRAKKNPAARVPPQNVEAEMSVLGSLMLDKEAIYRIADFLNPRDFYKNEHRVIYEAMLELWAKHTPIDLISLTSRLKERGNLTGVGGNSYVTSLVNTVPTASHVVHYAKSVQQKRILRDLIEASHHIGELGYREEAEVESLLDEAEQKIFGIAKDTFKTDFFPVSQGLSEAWERIERVHKGDGELRGVPTGFKELDHKLGGLQKSDLVVLAARPSLGKTSLALNIARNIAVDAKLPVGVFSLEMSKEQLVDRLLASEAHINLWSLRTGHLSDEGENSDFDRIREAMDILSKAPIFIDDVASPTVMQIRAMARRLHSEHKIALLIVDYLQLIKGNDRAENRVQEVSEISRSLKALAKELNIPVLAVSQLSRAVEMRTDARPKLSDLRESGSIEQDADVVMFIYREDKTKKNPDPSTQNIAEIMIEKHRNGPTGIAQLYFHPEEASFRPIERNYDESPF</sequence>
<keyword evidence="2 12" id="KW-0639">Primosome</keyword>
<dbReference type="PROSITE" id="PS51199">
    <property type="entry name" value="SF4_HELICASE"/>
    <property type="match status" value="1"/>
</dbReference>
<comment type="similarity">
    <text evidence="1 12">Belongs to the helicase family. DnaB subfamily.</text>
</comment>
<dbReference type="GO" id="GO:0005524">
    <property type="term" value="F:ATP binding"/>
    <property type="evidence" value="ECO:0007669"/>
    <property type="project" value="UniProtKB-UniRule"/>
</dbReference>
<evidence type="ECO:0000256" key="11">
    <source>
        <dbReference type="NCBIfam" id="TIGR00665"/>
    </source>
</evidence>
<evidence type="ECO:0000313" key="14">
    <source>
        <dbReference type="EMBL" id="OGZ94842.1"/>
    </source>
</evidence>
<dbReference type="AlphaFoldDB" id="A0A1G2K5Y2"/>
<accession>A0A1G2K5Y2</accession>
<dbReference type="Gene3D" id="3.40.50.300">
    <property type="entry name" value="P-loop containing nucleotide triphosphate hydrolases"/>
    <property type="match status" value="1"/>
</dbReference>
<dbReference type="FunFam" id="1.10.860.10:FF:000001">
    <property type="entry name" value="Replicative DNA helicase"/>
    <property type="match status" value="1"/>
</dbReference>
<dbReference type="NCBIfam" id="NF004384">
    <property type="entry name" value="PRK05748.1"/>
    <property type="match status" value="1"/>
</dbReference>
<keyword evidence="9" id="KW-0413">Isomerase</keyword>
<comment type="function">
    <text evidence="12">The main replicative DNA helicase, it participates in initiation and elongation during chromosome replication. Travels ahead of the DNA replisome, separating dsDNA into templates for DNA synthesis. A processive ATP-dependent 5'-3' DNA helicase it has DNA-dependent ATPase activity.</text>
</comment>
<evidence type="ECO:0000256" key="1">
    <source>
        <dbReference type="ARBA" id="ARBA00008428"/>
    </source>
</evidence>
<dbReference type="InterPro" id="IPR007694">
    <property type="entry name" value="DNA_helicase_DnaB-like_C"/>
</dbReference>
<dbReference type="InterPro" id="IPR016136">
    <property type="entry name" value="DNA_helicase_N/primase_C"/>
</dbReference>
<dbReference type="Pfam" id="PF03796">
    <property type="entry name" value="DnaB_C"/>
    <property type="match status" value="1"/>
</dbReference>
<evidence type="ECO:0000256" key="5">
    <source>
        <dbReference type="ARBA" id="ARBA00022801"/>
    </source>
</evidence>
<keyword evidence="4 12" id="KW-0547">Nucleotide-binding</keyword>
<gene>
    <name evidence="14" type="ORF">A2633_02570</name>
</gene>
<dbReference type="PANTHER" id="PTHR30153">
    <property type="entry name" value="REPLICATIVE DNA HELICASE DNAB"/>
    <property type="match status" value="1"/>
</dbReference>
<dbReference type="NCBIfam" id="TIGR00665">
    <property type="entry name" value="DnaB"/>
    <property type="match status" value="1"/>
</dbReference>
<dbReference type="InterPro" id="IPR036185">
    <property type="entry name" value="DNA_heli_DnaB-like_N_sf"/>
</dbReference>
<evidence type="ECO:0000313" key="15">
    <source>
        <dbReference type="Proteomes" id="UP000177152"/>
    </source>
</evidence>
<keyword evidence="6 12" id="KW-0347">Helicase</keyword>
<evidence type="ECO:0000256" key="10">
    <source>
        <dbReference type="ARBA" id="ARBA00048954"/>
    </source>
</evidence>
<keyword evidence="3 12" id="KW-0235">DNA replication</keyword>
<evidence type="ECO:0000256" key="7">
    <source>
        <dbReference type="ARBA" id="ARBA00022840"/>
    </source>
</evidence>
<evidence type="ECO:0000256" key="4">
    <source>
        <dbReference type="ARBA" id="ARBA00022741"/>
    </source>
</evidence>
<dbReference type="GO" id="GO:0016887">
    <property type="term" value="F:ATP hydrolysis activity"/>
    <property type="evidence" value="ECO:0007669"/>
    <property type="project" value="RHEA"/>
</dbReference>
<dbReference type="GO" id="GO:0003677">
    <property type="term" value="F:DNA binding"/>
    <property type="evidence" value="ECO:0007669"/>
    <property type="project" value="UniProtKB-UniRule"/>
</dbReference>
<dbReference type="Gene3D" id="1.10.860.10">
    <property type="entry name" value="DNAb Helicase, Chain A"/>
    <property type="match status" value="1"/>
</dbReference>
<dbReference type="PANTHER" id="PTHR30153:SF2">
    <property type="entry name" value="REPLICATIVE DNA HELICASE"/>
    <property type="match status" value="1"/>
</dbReference>
<dbReference type="SMART" id="SM00382">
    <property type="entry name" value="AAA"/>
    <property type="match status" value="1"/>
</dbReference>